<evidence type="ECO:0000313" key="1">
    <source>
        <dbReference type="EMBL" id="GIF78368.1"/>
    </source>
</evidence>
<dbReference type="EMBL" id="BONE01000136">
    <property type="protein sequence ID" value="GIF78368.1"/>
    <property type="molecule type" value="Genomic_DNA"/>
</dbReference>
<proteinExistence type="predicted"/>
<evidence type="ECO:0000313" key="2">
    <source>
        <dbReference type="Proteomes" id="UP000604117"/>
    </source>
</evidence>
<organism evidence="1 2">
    <name type="scientific">Asanoa siamensis</name>
    <dbReference type="NCBI Taxonomy" id="926357"/>
    <lineage>
        <taxon>Bacteria</taxon>
        <taxon>Bacillati</taxon>
        <taxon>Actinomycetota</taxon>
        <taxon>Actinomycetes</taxon>
        <taxon>Micromonosporales</taxon>
        <taxon>Micromonosporaceae</taxon>
        <taxon>Asanoa</taxon>
    </lineage>
</organism>
<dbReference type="Proteomes" id="UP000604117">
    <property type="component" value="Unassembled WGS sequence"/>
</dbReference>
<sequence length="184" mass="19155">MKPRFVPLVIVALALFALFAGYAVTQRPSPAYASPTASTASRTSGTVDFTGVSDVRLGASDTDLTSQGALARPVNACGPVLTEADSRAAHPVFADGRLVLLWVNPPLTTPEGVGVGTPLATVRAAYPQATAMVAPAGSYQFDGLMVTSGDRAYLFMHDGQTVRKAVVGYTADVQRLFTYGVGNC</sequence>
<gene>
    <name evidence="1" type="ORF">Asi02nite_78860</name>
</gene>
<keyword evidence="2" id="KW-1185">Reference proteome</keyword>
<comment type="caution">
    <text evidence="1">The sequence shown here is derived from an EMBL/GenBank/DDBJ whole genome shotgun (WGS) entry which is preliminary data.</text>
</comment>
<reference evidence="1 2" key="1">
    <citation type="submission" date="2021-01" db="EMBL/GenBank/DDBJ databases">
        <title>Whole genome shotgun sequence of Asanoa siamensis NBRC 107932.</title>
        <authorList>
            <person name="Komaki H."/>
            <person name="Tamura T."/>
        </authorList>
    </citation>
    <scope>NUCLEOTIDE SEQUENCE [LARGE SCALE GENOMIC DNA]</scope>
    <source>
        <strain evidence="1 2">NBRC 107932</strain>
    </source>
</reference>
<dbReference type="RefSeq" id="WP_203719196.1">
    <property type="nucleotide sequence ID" value="NZ_BONE01000136.1"/>
</dbReference>
<protein>
    <submittedName>
        <fullName evidence="1">Uncharacterized protein</fullName>
    </submittedName>
</protein>
<accession>A0ABQ4D538</accession>
<name>A0ABQ4D538_9ACTN</name>